<dbReference type="Proteomes" id="UP000230842">
    <property type="component" value="Unassembled WGS sequence"/>
</dbReference>
<comment type="subcellular location">
    <subcellularLocation>
        <location evidence="1">Cell membrane</location>
        <topology evidence="1">Peripheral membrane protein</topology>
    </subcellularLocation>
</comment>
<dbReference type="InterPro" id="IPR003439">
    <property type="entry name" value="ABC_transporter-like_ATP-bd"/>
</dbReference>
<evidence type="ECO:0000256" key="5">
    <source>
        <dbReference type="ARBA" id="ARBA00022741"/>
    </source>
</evidence>
<dbReference type="GO" id="GO:0005886">
    <property type="term" value="C:plasma membrane"/>
    <property type="evidence" value="ECO:0007669"/>
    <property type="project" value="UniProtKB-SubCell"/>
</dbReference>
<reference evidence="9 10" key="1">
    <citation type="submission" date="2017-11" db="EMBL/GenBank/DDBJ databases">
        <title>Genomic Encyclopedia of Archaeal and Bacterial Type Strains, Phase II (KMG-II): From Individual Species to Whole Genera.</title>
        <authorList>
            <person name="Goeker M."/>
        </authorList>
    </citation>
    <scope>NUCLEOTIDE SEQUENCE [LARGE SCALE GENOMIC DNA]</scope>
    <source>
        <strain evidence="9 10">DSM 27763</strain>
    </source>
</reference>
<evidence type="ECO:0000256" key="7">
    <source>
        <dbReference type="ARBA" id="ARBA00023136"/>
    </source>
</evidence>
<evidence type="ECO:0000313" key="9">
    <source>
        <dbReference type="EMBL" id="PJJ48281.1"/>
    </source>
</evidence>
<keyword evidence="5" id="KW-0547">Nucleotide-binding</keyword>
<keyword evidence="6" id="KW-0067">ATP-binding</keyword>
<proteinExistence type="inferred from homology"/>
<keyword evidence="7" id="KW-0472">Membrane</keyword>
<evidence type="ECO:0000256" key="1">
    <source>
        <dbReference type="ARBA" id="ARBA00004202"/>
    </source>
</evidence>
<dbReference type="GO" id="GO:0005524">
    <property type="term" value="F:ATP binding"/>
    <property type="evidence" value="ECO:0007669"/>
    <property type="project" value="UniProtKB-KW"/>
</dbReference>
<dbReference type="CDD" id="cd03257">
    <property type="entry name" value="ABC_NikE_OppD_transporters"/>
    <property type="match status" value="1"/>
</dbReference>
<dbReference type="InterPro" id="IPR027417">
    <property type="entry name" value="P-loop_NTPase"/>
</dbReference>
<evidence type="ECO:0000256" key="6">
    <source>
        <dbReference type="ARBA" id="ARBA00022840"/>
    </source>
</evidence>
<evidence type="ECO:0000313" key="10">
    <source>
        <dbReference type="Proteomes" id="UP000230842"/>
    </source>
</evidence>
<keyword evidence="4" id="KW-1003">Cell membrane</keyword>
<dbReference type="EMBL" id="PGEZ01000003">
    <property type="protein sequence ID" value="PJJ48281.1"/>
    <property type="molecule type" value="Genomic_DNA"/>
</dbReference>
<dbReference type="PROSITE" id="PS50893">
    <property type="entry name" value="ABC_TRANSPORTER_2"/>
    <property type="match status" value="1"/>
</dbReference>
<dbReference type="OrthoDB" id="5357528at2"/>
<comment type="similarity">
    <text evidence="2">Belongs to the ABC transporter superfamily.</text>
</comment>
<evidence type="ECO:0000256" key="4">
    <source>
        <dbReference type="ARBA" id="ARBA00022475"/>
    </source>
</evidence>
<dbReference type="InterPro" id="IPR050388">
    <property type="entry name" value="ABC_Ni/Peptide_Import"/>
</dbReference>
<accession>A0A2M9ARF1</accession>
<name>A0A2M9ARF1_9ACTN</name>
<protein>
    <submittedName>
        <fullName evidence="9">ABC-type dipeptide/oligopeptide/nickel transport system ATPase component</fullName>
    </submittedName>
</protein>
<dbReference type="PANTHER" id="PTHR43297">
    <property type="entry name" value="OLIGOPEPTIDE TRANSPORT ATP-BINDING PROTEIN APPD"/>
    <property type="match status" value="1"/>
</dbReference>
<dbReference type="InterPro" id="IPR003593">
    <property type="entry name" value="AAA+_ATPase"/>
</dbReference>
<evidence type="ECO:0000256" key="3">
    <source>
        <dbReference type="ARBA" id="ARBA00022448"/>
    </source>
</evidence>
<keyword evidence="10" id="KW-1185">Reference proteome</keyword>
<dbReference type="PROSITE" id="PS00211">
    <property type="entry name" value="ABC_TRANSPORTER_1"/>
    <property type="match status" value="1"/>
</dbReference>
<dbReference type="AlphaFoldDB" id="A0A2M9ARF1"/>
<organism evidence="9 10">
    <name type="scientific">Mumia flava</name>
    <dbReference type="NCBI Taxonomy" id="1348852"/>
    <lineage>
        <taxon>Bacteria</taxon>
        <taxon>Bacillati</taxon>
        <taxon>Actinomycetota</taxon>
        <taxon>Actinomycetes</taxon>
        <taxon>Propionibacteriales</taxon>
        <taxon>Nocardioidaceae</taxon>
        <taxon>Mumia</taxon>
    </lineage>
</organism>
<evidence type="ECO:0000256" key="2">
    <source>
        <dbReference type="ARBA" id="ARBA00005417"/>
    </source>
</evidence>
<dbReference type="Gene3D" id="3.40.50.300">
    <property type="entry name" value="P-loop containing nucleotide triphosphate hydrolases"/>
    <property type="match status" value="1"/>
</dbReference>
<evidence type="ECO:0000259" key="8">
    <source>
        <dbReference type="PROSITE" id="PS50893"/>
    </source>
</evidence>
<gene>
    <name evidence="9" type="ORF">CLV56_3985</name>
</gene>
<dbReference type="SMART" id="SM00382">
    <property type="entry name" value="AAA"/>
    <property type="match status" value="1"/>
</dbReference>
<dbReference type="RefSeq" id="WP_100415567.1">
    <property type="nucleotide sequence ID" value="NZ_PGEZ01000003.1"/>
</dbReference>
<dbReference type="PANTHER" id="PTHR43297:SF2">
    <property type="entry name" value="DIPEPTIDE TRANSPORT ATP-BINDING PROTEIN DPPD"/>
    <property type="match status" value="1"/>
</dbReference>
<dbReference type="Pfam" id="PF00005">
    <property type="entry name" value="ABC_tran"/>
    <property type="match status" value="1"/>
</dbReference>
<dbReference type="InterPro" id="IPR017871">
    <property type="entry name" value="ABC_transporter-like_CS"/>
</dbReference>
<sequence length="271" mass="29236">MSPTTATPTTGHAPVRDDAPVLRLDDLRVARADDDHELVHGVSLALRPGETLGIVGESGSGKSLTLRAVMDILPPTLRATGTVERTGRAAMIFQEPATALNPTMRVGDLVAGTWRRHHPGTSRRDARRATVELLDSVGIDRAAERVRAWPHELSGGMRQRVVIAAALSVDPDVLLCDEPTTALDVRVQAQILDLLRALVTERGTAMAFVSHDLAVVASVCERIAVMRLGDVVESGTTRAVLADPQHPYTRELLAANLARRLATREVEEVSR</sequence>
<dbReference type="GO" id="GO:0016887">
    <property type="term" value="F:ATP hydrolysis activity"/>
    <property type="evidence" value="ECO:0007669"/>
    <property type="project" value="InterPro"/>
</dbReference>
<comment type="caution">
    <text evidence="9">The sequence shown here is derived from an EMBL/GenBank/DDBJ whole genome shotgun (WGS) entry which is preliminary data.</text>
</comment>
<keyword evidence="3" id="KW-0813">Transport</keyword>
<dbReference type="SUPFAM" id="SSF52540">
    <property type="entry name" value="P-loop containing nucleoside triphosphate hydrolases"/>
    <property type="match status" value="1"/>
</dbReference>
<feature type="domain" description="ABC transporter" evidence="8">
    <location>
        <begin position="22"/>
        <end position="253"/>
    </location>
</feature>